<dbReference type="PANTHER" id="PTHR41814">
    <property type="entry name" value="EXPRESSED PROTEIN"/>
    <property type="match status" value="1"/>
</dbReference>
<name>A0A9P5C5F4_9PLEO</name>
<dbReference type="OrthoDB" id="4138492at2759"/>
<dbReference type="AlphaFoldDB" id="A0A9P5C5F4"/>
<comment type="caution">
    <text evidence="2">The sequence shown here is derived from an EMBL/GenBank/DDBJ whole genome shotgun (WGS) entry which is preliminary data.</text>
</comment>
<dbReference type="InterPro" id="IPR008928">
    <property type="entry name" value="6-hairpin_glycosidase_sf"/>
</dbReference>
<protein>
    <recommendedName>
        <fullName evidence="4">Hydrolase</fullName>
    </recommendedName>
</protein>
<proteinExistence type="predicted"/>
<evidence type="ECO:0000313" key="2">
    <source>
        <dbReference type="EMBL" id="KAF3046488.1"/>
    </source>
</evidence>
<dbReference type="PANTHER" id="PTHR41814:SF1">
    <property type="entry name" value="CELLULASE"/>
    <property type="match status" value="1"/>
</dbReference>
<evidence type="ECO:0000313" key="3">
    <source>
        <dbReference type="Proteomes" id="UP000758155"/>
    </source>
</evidence>
<dbReference type="GO" id="GO:0005975">
    <property type="term" value="P:carbohydrate metabolic process"/>
    <property type="evidence" value="ECO:0007669"/>
    <property type="project" value="InterPro"/>
</dbReference>
<evidence type="ECO:0000256" key="1">
    <source>
        <dbReference type="ARBA" id="ARBA00022801"/>
    </source>
</evidence>
<accession>A0A9P5C5F4</accession>
<keyword evidence="3" id="KW-1185">Reference proteome</keyword>
<gene>
    <name evidence="2" type="ORF">E8E12_010184</name>
</gene>
<organism evidence="2 3">
    <name type="scientific">Didymella heteroderae</name>
    <dbReference type="NCBI Taxonomy" id="1769908"/>
    <lineage>
        <taxon>Eukaryota</taxon>
        <taxon>Fungi</taxon>
        <taxon>Dikarya</taxon>
        <taxon>Ascomycota</taxon>
        <taxon>Pezizomycotina</taxon>
        <taxon>Dothideomycetes</taxon>
        <taxon>Pleosporomycetidae</taxon>
        <taxon>Pleosporales</taxon>
        <taxon>Pleosporineae</taxon>
        <taxon>Didymellaceae</taxon>
        <taxon>Didymella</taxon>
    </lineage>
</organism>
<keyword evidence="1" id="KW-0378">Hydrolase</keyword>
<dbReference type="EMBL" id="SWKV01000004">
    <property type="protein sequence ID" value="KAF3046488.1"/>
    <property type="molecule type" value="Genomic_DNA"/>
</dbReference>
<dbReference type="Pfam" id="PF07470">
    <property type="entry name" value="Glyco_hydro_88"/>
    <property type="match status" value="1"/>
</dbReference>
<sequence>MSQPNAPGPIPSAVIEKVLQQAQATASHSWEYGVVFEALLEYLDPSLTVFKTSFPEHQKQLAKVDGDIAALKYVKPHICTDSTTLCESNGSSADPTSLGIPALMLHFSSSDNFYLAAIQRQINHLLETTPRLPHGAISHRTITASAWADFVYMVPPFLAYYGVYTQDLEMIRGAIYQCRLYCEILCTKMGLWKHIVTVGQRAPGEREEDDADLWSTSNGWAAAGMARVLATILAPGSREQLREEQKLLADMVEGIVRGAMALDTDASGLLRNYVDDETWFGEVAGTALLAATAFRMAVLAPMIFDTKYTDWALQKMEVTGRCVDVDTGTVAPVVNPLKESQRTPLSGPSPEGQAFVVLLYAAWRDWRENASKL</sequence>
<dbReference type="Gene3D" id="1.50.10.10">
    <property type="match status" value="1"/>
</dbReference>
<dbReference type="GO" id="GO:0016787">
    <property type="term" value="F:hydrolase activity"/>
    <property type="evidence" value="ECO:0007669"/>
    <property type="project" value="UniProtKB-KW"/>
</dbReference>
<dbReference type="InterPro" id="IPR012341">
    <property type="entry name" value="6hp_glycosidase-like_sf"/>
</dbReference>
<dbReference type="Proteomes" id="UP000758155">
    <property type="component" value="Unassembled WGS sequence"/>
</dbReference>
<dbReference type="SUPFAM" id="SSF48208">
    <property type="entry name" value="Six-hairpin glycosidases"/>
    <property type="match status" value="1"/>
</dbReference>
<evidence type="ECO:0008006" key="4">
    <source>
        <dbReference type="Google" id="ProtNLM"/>
    </source>
</evidence>
<dbReference type="InterPro" id="IPR010905">
    <property type="entry name" value="Glyco_hydro_88"/>
</dbReference>
<reference evidence="2" key="1">
    <citation type="submission" date="2019-04" db="EMBL/GenBank/DDBJ databases">
        <title>Sequencing of skin fungus with MAO and IRED activity.</title>
        <authorList>
            <person name="Marsaioli A.J."/>
            <person name="Bonatto J.M.C."/>
            <person name="Reis Junior O."/>
        </authorList>
    </citation>
    <scope>NUCLEOTIDE SEQUENCE</scope>
    <source>
        <strain evidence="2">28M1</strain>
    </source>
</reference>